<dbReference type="BioCyc" id="ECAT999415-HMP:GTTI-307-MONOMER"/>
<keyword evidence="7" id="KW-1185">Reference proteome</keyword>
<evidence type="ECO:0000313" key="6">
    <source>
        <dbReference type="EMBL" id="EMD17510.1"/>
    </source>
</evidence>
<evidence type="ECO:0000256" key="4">
    <source>
        <dbReference type="ARBA" id="ARBA00022842"/>
    </source>
</evidence>
<dbReference type="eggNOG" id="COG3394">
    <property type="taxonomic scope" value="Bacteria"/>
</dbReference>
<evidence type="ECO:0000313" key="7">
    <source>
        <dbReference type="Proteomes" id="UP000011758"/>
    </source>
</evidence>
<dbReference type="PATRIC" id="fig|999415.3.peg.297"/>
<reference evidence="6 7" key="1">
    <citation type="submission" date="2013-02" db="EMBL/GenBank/DDBJ databases">
        <title>The Genome Sequence of Lactobacillus catenaformis F0143.</title>
        <authorList>
            <consortium name="The Broad Institute Genome Sequencing Platform"/>
            <person name="Earl A."/>
            <person name="Ward D."/>
            <person name="Feldgarden M."/>
            <person name="Gevers D."/>
            <person name="Izard J."/>
            <person name="Blanton J.M."/>
            <person name="Mathney J."/>
            <person name="Dewhirst F.E."/>
            <person name="Young S.K."/>
            <person name="Zeng Q."/>
            <person name="Gargeya S."/>
            <person name="Fitzgerald M."/>
            <person name="Haas B."/>
            <person name="Abouelleil A."/>
            <person name="Alvarado L."/>
            <person name="Arachchi H.M."/>
            <person name="Berlin A."/>
            <person name="Chapman S.B."/>
            <person name="Gearin G."/>
            <person name="Goldberg J."/>
            <person name="Griggs A."/>
            <person name="Gujja S."/>
            <person name="Hansen M."/>
            <person name="Heiman D."/>
            <person name="Howarth C."/>
            <person name="Larimer J."/>
            <person name="Lui A."/>
            <person name="MacDonald P.J.P."/>
            <person name="McCowen C."/>
            <person name="Montmayeur A."/>
            <person name="Murphy C."/>
            <person name="Neiman D."/>
            <person name="Pearson M."/>
            <person name="Priest M."/>
            <person name="Roberts A."/>
            <person name="Saif S."/>
            <person name="Shea T."/>
            <person name="Sisk P."/>
            <person name="Stolte C."/>
            <person name="Sykes S."/>
            <person name="Wortman J."/>
            <person name="Nusbaum C."/>
            <person name="Birren B."/>
        </authorList>
    </citation>
    <scope>NUCLEOTIDE SEQUENCE [LARGE SCALE GENOMIC DNA]</scope>
    <source>
        <strain evidence="6 7">OT 569</strain>
    </source>
</reference>
<protein>
    <recommendedName>
        <fullName evidence="8">Carbohydrate deacetylase</fullName>
    </recommendedName>
</protein>
<evidence type="ECO:0000256" key="5">
    <source>
        <dbReference type="ARBA" id="ARBA00023277"/>
    </source>
</evidence>
<dbReference type="Proteomes" id="UP000011758">
    <property type="component" value="Unassembled WGS sequence"/>
</dbReference>
<dbReference type="InterPro" id="IPR022948">
    <property type="entry name" value="COD_ChbG_bac"/>
</dbReference>
<dbReference type="GO" id="GO:0000272">
    <property type="term" value="P:polysaccharide catabolic process"/>
    <property type="evidence" value="ECO:0007669"/>
    <property type="project" value="InterPro"/>
</dbReference>
<dbReference type="SUPFAM" id="SSF88713">
    <property type="entry name" value="Glycoside hydrolase/deacetylase"/>
    <property type="match status" value="1"/>
</dbReference>
<dbReference type="PANTHER" id="PTHR31609">
    <property type="entry name" value="YDJC DEACETYLASE FAMILY MEMBER"/>
    <property type="match status" value="1"/>
</dbReference>
<comment type="cofactor">
    <cofactor evidence="1">
        <name>Mg(2+)</name>
        <dbReference type="ChEBI" id="CHEBI:18420"/>
    </cofactor>
</comment>
<evidence type="ECO:0000256" key="1">
    <source>
        <dbReference type="ARBA" id="ARBA00001946"/>
    </source>
</evidence>
<evidence type="ECO:0000256" key="3">
    <source>
        <dbReference type="ARBA" id="ARBA00022801"/>
    </source>
</evidence>
<sequence length="242" mass="28087">MIKKLIVNADDFGLSKGCTLGIILGHKEGIITSTTIMMNMPDAKWSCQFLMPELGVGIHLNITAGSPLTNGQSFCNSQGEFKKRSDYHGRIIVDKEELYREWKAQIELYIKTTGRMPDHLDSHHHIHLMDEYQDIIFRLSDEYNLPFRQEKCLNDKFYAKFIASFNGDHADMKTFKEICEQNDETIELMTHSALIDQRLLTISSYNLSRAKELDFLMSKEVKNYLKKNHITLTNYSYLYTPE</sequence>
<dbReference type="GO" id="GO:0019213">
    <property type="term" value="F:deacetylase activity"/>
    <property type="evidence" value="ECO:0007669"/>
    <property type="project" value="TreeGrafter"/>
</dbReference>
<gene>
    <name evidence="6" type="ORF">HMPREF9943_00297</name>
</gene>
<dbReference type="InterPro" id="IPR006879">
    <property type="entry name" value="YdjC-like"/>
</dbReference>
<evidence type="ECO:0008006" key="8">
    <source>
        <dbReference type="Google" id="ProtNLM"/>
    </source>
</evidence>
<keyword evidence="2" id="KW-0479">Metal-binding</keyword>
<name>M2Q3R8_9FIRM</name>
<dbReference type="CDD" id="cd10803">
    <property type="entry name" value="YdjC_EF3048_like"/>
    <property type="match status" value="1"/>
</dbReference>
<dbReference type="RefSeq" id="WP_004801388.1">
    <property type="nucleotide sequence ID" value="NZ_AUGJ01000009.1"/>
</dbReference>
<dbReference type="InterPro" id="IPR011330">
    <property type="entry name" value="Glyco_hydro/deAcase_b/a-brl"/>
</dbReference>
<comment type="caution">
    <text evidence="6">The sequence shown here is derived from an EMBL/GenBank/DDBJ whole genome shotgun (WGS) entry which is preliminary data.</text>
</comment>
<accession>M2Q3R8</accession>
<dbReference type="Gene3D" id="3.20.20.370">
    <property type="entry name" value="Glycoside hydrolase/deacetylase"/>
    <property type="match status" value="1"/>
</dbReference>
<dbReference type="PANTHER" id="PTHR31609:SF1">
    <property type="entry name" value="CARBOHYDRATE DEACETYLASE"/>
    <property type="match status" value="1"/>
</dbReference>
<dbReference type="GO" id="GO:0046872">
    <property type="term" value="F:metal ion binding"/>
    <property type="evidence" value="ECO:0007669"/>
    <property type="project" value="UniProtKB-KW"/>
</dbReference>
<dbReference type="EMBL" id="AGEJ01000005">
    <property type="protein sequence ID" value="EMD17510.1"/>
    <property type="molecule type" value="Genomic_DNA"/>
</dbReference>
<organism evidence="6 7">
    <name type="scientific">Eggerthia catenaformis OT 569 = DSM 20559</name>
    <dbReference type="NCBI Taxonomy" id="999415"/>
    <lineage>
        <taxon>Bacteria</taxon>
        <taxon>Bacillati</taxon>
        <taxon>Bacillota</taxon>
        <taxon>Erysipelotrichia</taxon>
        <taxon>Erysipelotrichales</taxon>
        <taxon>Coprobacillaceae</taxon>
        <taxon>Eggerthia</taxon>
    </lineage>
</organism>
<proteinExistence type="predicted"/>
<dbReference type="AlphaFoldDB" id="M2Q3R8"/>
<dbReference type="STRING" id="999415.HMPREF9943_00297"/>
<dbReference type="GO" id="GO:0016811">
    <property type="term" value="F:hydrolase activity, acting on carbon-nitrogen (but not peptide) bonds, in linear amides"/>
    <property type="evidence" value="ECO:0007669"/>
    <property type="project" value="InterPro"/>
</dbReference>
<dbReference type="OrthoDB" id="9774177at2"/>
<keyword evidence="3" id="KW-0378">Hydrolase</keyword>
<evidence type="ECO:0000256" key="2">
    <source>
        <dbReference type="ARBA" id="ARBA00022723"/>
    </source>
</evidence>
<dbReference type="Pfam" id="PF04794">
    <property type="entry name" value="YdjC"/>
    <property type="match status" value="1"/>
</dbReference>
<keyword evidence="4" id="KW-0460">Magnesium</keyword>
<keyword evidence="5" id="KW-0119">Carbohydrate metabolism</keyword>